<reference evidence="2 3" key="1">
    <citation type="submission" date="2016-10" db="EMBL/GenBank/DDBJ databases">
        <title>The genome sequence of Colletotrichum fioriniae PJ7.</title>
        <authorList>
            <person name="Baroncelli R."/>
        </authorList>
    </citation>
    <scope>NUCLEOTIDE SEQUENCE [LARGE SCALE GENOMIC DNA]</scope>
    <source>
        <strain evidence="2">Col 31</strain>
    </source>
</reference>
<protein>
    <submittedName>
        <fullName evidence="2">Uncharacterized protein</fullName>
    </submittedName>
</protein>
<comment type="caution">
    <text evidence="2">The sequence shown here is derived from an EMBL/GenBank/DDBJ whole genome shotgun (WGS) entry which is preliminary data.</text>
</comment>
<accession>A0AAI9XHD6</accession>
<proteinExistence type="predicted"/>
<feature type="region of interest" description="Disordered" evidence="1">
    <location>
        <begin position="142"/>
        <end position="163"/>
    </location>
</feature>
<evidence type="ECO:0000313" key="3">
    <source>
        <dbReference type="Proteomes" id="UP001239795"/>
    </source>
</evidence>
<feature type="region of interest" description="Disordered" evidence="1">
    <location>
        <begin position="77"/>
        <end position="99"/>
    </location>
</feature>
<dbReference type="AlphaFoldDB" id="A0AAI9XHD6"/>
<name>A0AAI9XHD6_9PEZI</name>
<evidence type="ECO:0000256" key="1">
    <source>
        <dbReference type="SAM" id="MobiDB-lite"/>
    </source>
</evidence>
<sequence length="163" mass="17593">GLEACDPLDPTHHYQVEGCGTYPFVYLLLKSFTLPLDIVAICFLSAHLTLDGIMGLLSKSTIESSAGTCNAQLEEHEPGIIPQSRGRNRKEDGGSDDLIGQNTLKTAIQNSLPLSELGTPTTTKYSVHSTGEMPCRRLASMEEPRAAWTPPPPKKHGNALHTA</sequence>
<organism evidence="2 3">
    <name type="scientific">Colletotrichum melonis</name>
    <dbReference type="NCBI Taxonomy" id="1209925"/>
    <lineage>
        <taxon>Eukaryota</taxon>
        <taxon>Fungi</taxon>
        <taxon>Dikarya</taxon>
        <taxon>Ascomycota</taxon>
        <taxon>Pezizomycotina</taxon>
        <taxon>Sordariomycetes</taxon>
        <taxon>Hypocreomycetidae</taxon>
        <taxon>Glomerellales</taxon>
        <taxon>Glomerellaceae</taxon>
        <taxon>Colletotrichum</taxon>
        <taxon>Colletotrichum acutatum species complex</taxon>
    </lineage>
</organism>
<evidence type="ECO:0000313" key="2">
    <source>
        <dbReference type="EMBL" id="KAK1450149.1"/>
    </source>
</evidence>
<feature type="compositionally biased region" description="Basic residues" evidence="1">
    <location>
        <begin position="153"/>
        <end position="163"/>
    </location>
</feature>
<keyword evidence="3" id="KW-1185">Reference proteome</keyword>
<gene>
    <name evidence="2" type="ORF">CMEL01_07485</name>
</gene>
<dbReference type="EMBL" id="MLGG01000057">
    <property type="protein sequence ID" value="KAK1450149.1"/>
    <property type="molecule type" value="Genomic_DNA"/>
</dbReference>
<feature type="non-terminal residue" evidence="2">
    <location>
        <position position="1"/>
    </location>
</feature>
<dbReference type="Proteomes" id="UP001239795">
    <property type="component" value="Unassembled WGS sequence"/>
</dbReference>